<feature type="domain" description="Lysozyme inhibitor LprI-like N-terminal" evidence="2">
    <location>
        <begin position="54"/>
        <end position="151"/>
    </location>
</feature>
<dbReference type="Proteomes" id="UP000193207">
    <property type="component" value="Unassembled WGS sequence"/>
</dbReference>
<reference evidence="3 4" key="1">
    <citation type="submission" date="2017-03" db="EMBL/GenBank/DDBJ databases">
        <authorList>
            <person name="Afonso C.L."/>
            <person name="Miller P.J."/>
            <person name="Scott M.A."/>
            <person name="Spackman E."/>
            <person name="Goraichik I."/>
            <person name="Dimitrov K.M."/>
            <person name="Suarez D.L."/>
            <person name="Swayne D.E."/>
        </authorList>
    </citation>
    <scope>NUCLEOTIDE SEQUENCE [LARGE SCALE GENOMIC DNA]</scope>
    <source>
        <strain evidence="3 4">CECT 8110</strain>
    </source>
</reference>
<evidence type="ECO:0000313" key="3">
    <source>
        <dbReference type="EMBL" id="SLN44342.1"/>
    </source>
</evidence>
<evidence type="ECO:0000259" key="2">
    <source>
        <dbReference type="Pfam" id="PF07007"/>
    </source>
</evidence>
<feature type="signal peptide" evidence="1">
    <location>
        <begin position="1"/>
        <end position="20"/>
    </location>
</feature>
<gene>
    <name evidence="3" type="ORF">ROH8110_02319</name>
</gene>
<feature type="chain" id="PRO_5010878386" description="Lysozyme inhibitor LprI-like N-terminal domain-containing protein" evidence="1">
    <location>
        <begin position="21"/>
        <end position="158"/>
    </location>
</feature>
<evidence type="ECO:0000313" key="4">
    <source>
        <dbReference type="Proteomes" id="UP000193207"/>
    </source>
</evidence>
<proteinExistence type="predicted"/>
<organism evidence="3 4">
    <name type="scientific">Roseovarius halotolerans</name>
    <dbReference type="NCBI Taxonomy" id="505353"/>
    <lineage>
        <taxon>Bacteria</taxon>
        <taxon>Pseudomonadati</taxon>
        <taxon>Pseudomonadota</taxon>
        <taxon>Alphaproteobacteria</taxon>
        <taxon>Rhodobacterales</taxon>
        <taxon>Roseobacteraceae</taxon>
        <taxon>Roseovarius</taxon>
    </lineage>
</organism>
<dbReference type="OrthoDB" id="7340239at2"/>
<protein>
    <recommendedName>
        <fullName evidence="2">Lysozyme inhibitor LprI-like N-terminal domain-containing protein</fullName>
    </recommendedName>
</protein>
<sequence>MTRAAILSLLAALAAAPVIAQEAEVDGAAVRACFEATGAGEGAPGCAGVAADACQARPGGETTIGISECLMAETRVWEALMVEALERQAGMLGAEGDGTLAGQLHETQRHWKAYRDAECGLRYGIWIGGTIRSIVAVDCQLQKTAARAVELEHLGGME</sequence>
<dbReference type="RefSeq" id="WP_085817951.1">
    <property type="nucleotide sequence ID" value="NZ_FWFU01000003.1"/>
</dbReference>
<keyword evidence="1" id="KW-0732">Signal</keyword>
<dbReference type="AlphaFoldDB" id="A0A1X6Z8T4"/>
<dbReference type="EMBL" id="FWFU01000003">
    <property type="protein sequence ID" value="SLN44342.1"/>
    <property type="molecule type" value="Genomic_DNA"/>
</dbReference>
<name>A0A1X6Z8T4_9RHOB</name>
<accession>A0A1X6Z8T4</accession>
<dbReference type="InterPro" id="IPR009739">
    <property type="entry name" value="LprI-like_N"/>
</dbReference>
<keyword evidence="4" id="KW-1185">Reference proteome</keyword>
<dbReference type="Gene3D" id="1.20.1270.180">
    <property type="match status" value="1"/>
</dbReference>
<dbReference type="Pfam" id="PF07007">
    <property type="entry name" value="LprI"/>
    <property type="match status" value="1"/>
</dbReference>
<evidence type="ECO:0000256" key="1">
    <source>
        <dbReference type="SAM" id="SignalP"/>
    </source>
</evidence>